<proteinExistence type="predicted"/>
<name>A0A1I2D5J1_9RHOB</name>
<feature type="transmembrane region" description="Helical" evidence="1">
    <location>
        <begin position="6"/>
        <end position="25"/>
    </location>
</feature>
<keyword evidence="1" id="KW-0812">Transmembrane</keyword>
<keyword evidence="1" id="KW-0472">Membrane</keyword>
<dbReference type="Proteomes" id="UP000198977">
    <property type="component" value="Unassembled WGS sequence"/>
</dbReference>
<keyword evidence="3" id="KW-1185">Reference proteome</keyword>
<keyword evidence="1" id="KW-1133">Transmembrane helix</keyword>
<evidence type="ECO:0000313" key="3">
    <source>
        <dbReference type="Proteomes" id="UP000198977"/>
    </source>
</evidence>
<reference evidence="2 3" key="1">
    <citation type="submission" date="2016-10" db="EMBL/GenBank/DDBJ databases">
        <authorList>
            <person name="de Groot N.N."/>
        </authorList>
    </citation>
    <scope>NUCLEOTIDE SEQUENCE [LARGE SCALE GENOMIC DNA]</scope>
    <source>
        <strain evidence="2 3">DSM 11443</strain>
    </source>
</reference>
<organism evidence="2 3">
    <name type="scientific">Sulfitobacter brevis</name>
    <dbReference type="NCBI Taxonomy" id="74348"/>
    <lineage>
        <taxon>Bacteria</taxon>
        <taxon>Pseudomonadati</taxon>
        <taxon>Pseudomonadota</taxon>
        <taxon>Alphaproteobacteria</taxon>
        <taxon>Rhodobacterales</taxon>
        <taxon>Roseobacteraceae</taxon>
        <taxon>Sulfitobacter</taxon>
    </lineage>
</organism>
<protein>
    <submittedName>
        <fullName evidence="2">Uncharacterized protein</fullName>
    </submittedName>
</protein>
<dbReference type="AlphaFoldDB" id="A0A1I2D5J1"/>
<dbReference type="RefSeq" id="WP_177209493.1">
    <property type="nucleotide sequence ID" value="NZ_FOMW01000010.1"/>
</dbReference>
<evidence type="ECO:0000313" key="2">
    <source>
        <dbReference type="EMBL" id="SFE75779.1"/>
    </source>
</evidence>
<gene>
    <name evidence="2" type="ORF">SAMN04488523_11050</name>
</gene>
<dbReference type="EMBL" id="FOMW01000010">
    <property type="protein sequence ID" value="SFE75779.1"/>
    <property type="molecule type" value="Genomic_DNA"/>
</dbReference>
<accession>A0A1I2D5J1</accession>
<sequence length="47" mass="4885">MALLNYTMAGVLGAMVALIIFDAQLNVSQKTPAMHPVEATPSPAKTA</sequence>
<evidence type="ECO:0000256" key="1">
    <source>
        <dbReference type="SAM" id="Phobius"/>
    </source>
</evidence>